<evidence type="ECO:0000256" key="3">
    <source>
        <dbReference type="ARBA" id="ARBA00022692"/>
    </source>
</evidence>
<feature type="transmembrane region" description="Helical" evidence="6">
    <location>
        <begin position="197"/>
        <end position="216"/>
    </location>
</feature>
<accession>A0A8A0RMB1</accession>
<name>A0A8A0RMB1_9FIRM</name>
<protein>
    <recommendedName>
        <fullName evidence="9">C4-dicarboxylate anaerobic carrier</fullName>
    </recommendedName>
</protein>
<dbReference type="InterPro" id="IPR018385">
    <property type="entry name" value="C4_dicarb_anaerob_car-like"/>
</dbReference>
<feature type="transmembrane region" description="Helical" evidence="6">
    <location>
        <begin position="281"/>
        <end position="298"/>
    </location>
</feature>
<keyword evidence="3 6" id="KW-0812">Transmembrane</keyword>
<feature type="transmembrane region" description="Helical" evidence="6">
    <location>
        <begin position="343"/>
        <end position="366"/>
    </location>
</feature>
<dbReference type="RefSeq" id="WP_206708942.1">
    <property type="nucleotide sequence ID" value="NZ_CP059066.1"/>
</dbReference>
<keyword evidence="4 6" id="KW-1133">Transmembrane helix</keyword>
<dbReference type="EMBL" id="CP059066">
    <property type="protein sequence ID" value="QSQ08738.1"/>
    <property type="molecule type" value="Genomic_DNA"/>
</dbReference>
<dbReference type="AlphaFoldDB" id="A0A8A0RMB1"/>
<evidence type="ECO:0000256" key="5">
    <source>
        <dbReference type="ARBA" id="ARBA00023136"/>
    </source>
</evidence>
<feature type="transmembrane region" description="Helical" evidence="6">
    <location>
        <begin position="166"/>
        <end position="185"/>
    </location>
</feature>
<evidence type="ECO:0000313" key="7">
    <source>
        <dbReference type="EMBL" id="QSQ08738.1"/>
    </source>
</evidence>
<gene>
    <name evidence="7" type="ORF">H0A61_01081</name>
</gene>
<feature type="transmembrane region" description="Helical" evidence="6">
    <location>
        <begin position="142"/>
        <end position="159"/>
    </location>
</feature>
<dbReference type="InterPro" id="IPR051679">
    <property type="entry name" value="DASS-Related_Transporters"/>
</dbReference>
<keyword evidence="8" id="KW-1185">Reference proteome</keyword>
<feature type="transmembrane region" description="Helical" evidence="6">
    <location>
        <begin position="438"/>
        <end position="459"/>
    </location>
</feature>
<evidence type="ECO:0000256" key="6">
    <source>
        <dbReference type="SAM" id="Phobius"/>
    </source>
</evidence>
<dbReference type="GO" id="GO:0005886">
    <property type="term" value="C:plasma membrane"/>
    <property type="evidence" value="ECO:0007669"/>
    <property type="project" value="UniProtKB-SubCell"/>
</dbReference>
<evidence type="ECO:0000256" key="1">
    <source>
        <dbReference type="ARBA" id="ARBA00004651"/>
    </source>
</evidence>
<organism evidence="7 8">
    <name type="scientific">Koleobacter methoxysyntrophicus</name>
    <dbReference type="NCBI Taxonomy" id="2751313"/>
    <lineage>
        <taxon>Bacteria</taxon>
        <taxon>Bacillati</taxon>
        <taxon>Bacillota</taxon>
        <taxon>Clostridia</taxon>
        <taxon>Koleobacterales</taxon>
        <taxon>Koleobacteraceae</taxon>
        <taxon>Koleobacter</taxon>
    </lineage>
</organism>
<evidence type="ECO:0000256" key="2">
    <source>
        <dbReference type="ARBA" id="ARBA00022475"/>
    </source>
</evidence>
<proteinExistence type="predicted"/>
<keyword evidence="2" id="KW-1003">Cell membrane</keyword>
<dbReference type="PANTHER" id="PTHR43652">
    <property type="entry name" value="BASIC AMINO ACID ANTIPORTER YFCC-RELATED"/>
    <property type="match status" value="1"/>
</dbReference>
<evidence type="ECO:0000313" key="8">
    <source>
        <dbReference type="Proteomes" id="UP000662904"/>
    </source>
</evidence>
<dbReference type="Pfam" id="PF03606">
    <property type="entry name" value="DcuC"/>
    <property type="match status" value="1"/>
</dbReference>
<evidence type="ECO:0000256" key="4">
    <source>
        <dbReference type="ARBA" id="ARBA00022989"/>
    </source>
</evidence>
<feature type="transmembrane region" description="Helical" evidence="6">
    <location>
        <begin position="12"/>
        <end position="30"/>
    </location>
</feature>
<comment type="subcellular location">
    <subcellularLocation>
        <location evidence="1">Cell membrane</location>
        <topology evidence="1">Multi-pass membrane protein</topology>
    </subcellularLocation>
</comment>
<evidence type="ECO:0008006" key="9">
    <source>
        <dbReference type="Google" id="ProtNLM"/>
    </source>
</evidence>
<dbReference type="KEGG" id="kme:H0A61_01081"/>
<feature type="transmembrane region" description="Helical" evidence="6">
    <location>
        <begin position="258"/>
        <end position="275"/>
    </location>
</feature>
<reference evidence="7" key="1">
    <citation type="submission" date="2020-07" db="EMBL/GenBank/DDBJ databases">
        <title>Koleobacter methoxysyntrophicus gen. nov., sp. nov., a novel anaerobic bacterium isolated from deep subsurface oil field and proposal of Koleobacterales ord. nov. in the phylum Firmicutes.</title>
        <authorList>
            <person name="Sakamoto S."/>
            <person name="Tamaki H."/>
        </authorList>
    </citation>
    <scope>NUCLEOTIDE SEQUENCE</scope>
    <source>
        <strain evidence="7">NRmbB1</strain>
    </source>
</reference>
<dbReference type="Proteomes" id="UP000662904">
    <property type="component" value="Chromosome"/>
</dbReference>
<feature type="transmembrane region" description="Helical" evidence="6">
    <location>
        <begin position="118"/>
        <end position="136"/>
    </location>
</feature>
<dbReference type="PANTHER" id="PTHR43652:SF2">
    <property type="entry name" value="BASIC AMINO ACID ANTIPORTER YFCC-RELATED"/>
    <property type="match status" value="1"/>
</dbReference>
<feature type="transmembrane region" description="Helical" evidence="6">
    <location>
        <begin position="310"/>
        <end position="331"/>
    </location>
</feature>
<keyword evidence="5 6" id="KW-0472">Membrane</keyword>
<sequence length="464" mass="50456">MKLPEFLRNPNNYVIIFILIILAMISTWVLPAGEFDRQKDPNTGRTVVVPDSFHYIEPNRVDPFEMLQAIPKGIRETAGIIAFIFLISGSIQIVRGTGAIDAGIINVVQKMKGKDTPLLVVMMFLFSLLGAAFGFAEETIPLIPIGVAMAVALGYDRVVGFHIVRTAAFVGFAGAFMNPFTIGVAQGIAELPLFSGLGYRLICYGVFYLIGLWYVLSYAKKVKADPTKSIIYGYKGDVERKDLELDMSKSEFTGTHRVVLLVLFVGIIFLVYGVIKKGWYTVELSALFLAIGLVSGFVSRMPVNSIAKEFVKGMSGVTYGALIVGFARAIVVVLSEGQVLDTIIYYLSQPLMSVGSITAAVGMFIVQSLINFFIGSGSGQAAATMPIMTPLSDVIGITRQTAVLAFQFGDGITNMFYPAMMYYLVFADIPYNKWARHILPLTLILSAAAAVLVAIAGIINYGPF</sequence>